<dbReference type="PANTHER" id="PTHR42738">
    <property type="entry name" value="HYDROXYMETHYLGLUTARYL-COA LYASE"/>
    <property type="match status" value="1"/>
</dbReference>
<evidence type="ECO:0000259" key="8">
    <source>
        <dbReference type="PROSITE" id="PS50991"/>
    </source>
</evidence>
<keyword evidence="10" id="KW-1185">Reference proteome</keyword>
<dbReference type="Gene3D" id="3.20.20.70">
    <property type="entry name" value="Aldolase class I"/>
    <property type="match status" value="1"/>
</dbReference>
<comment type="similarity">
    <text evidence="3">Belongs to the HMG-CoA lyase family.</text>
</comment>
<comment type="catalytic activity">
    <reaction evidence="7">
        <text>(3S)-3-hydroxy-3-methylglutaryl-CoA = acetoacetate + acetyl-CoA</text>
        <dbReference type="Rhea" id="RHEA:24404"/>
        <dbReference type="ChEBI" id="CHEBI:13705"/>
        <dbReference type="ChEBI" id="CHEBI:43074"/>
        <dbReference type="ChEBI" id="CHEBI:57288"/>
        <dbReference type="EC" id="4.1.3.4"/>
    </reaction>
</comment>
<dbReference type="GO" id="GO:0004419">
    <property type="term" value="F:hydroxymethylglutaryl-CoA lyase activity"/>
    <property type="evidence" value="ECO:0007669"/>
    <property type="project" value="UniProtKB-EC"/>
</dbReference>
<dbReference type="EMBL" id="LFMY01000002">
    <property type="protein sequence ID" value="OKL63505.1"/>
    <property type="molecule type" value="Genomic_DNA"/>
</dbReference>
<reference evidence="9 10" key="1">
    <citation type="submission" date="2015-06" db="EMBL/GenBank/DDBJ databases">
        <title>Talaromyces atroroseus IBT 11181 draft genome.</title>
        <authorList>
            <person name="Rasmussen K.B."/>
            <person name="Rasmussen S."/>
            <person name="Petersen B."/>
            <person name="Sicheritz-Ponten T."/>
            <person name="Mortensen U.H."/>
            <person name="Thrane U."/>
        </authorList>
    </citation>
    <scope>NUCLEOTIDE SEQUENCE [LARGE SCALE GENOMIC DNA]</scope>
    <source>
        <strain evidence="9 10">IBT 11181</strain>
    </source>
</reference>
<dbReference type="GO" id="GO:0006552">
    <property type="term" value="P:L-leucine catabolic process"/>
    <property type="evidence" value="ECO:0007669"/>
    <property type="project" value="TreeGrafter"/>
</dbReference>
<dbReference type="EC" id="4.1.3.4" evidence="4"/>
<sequence length="1001" mass="108804">MARLIPEIRIVEVGPRDGLQSIHEAIPTEIKIELIQRLRRAGLQSIELTSVVSPRRVPQLADCQQVLADPAIRELLLITTNDGGQLQPGLRLPVLTPNLKGLEVALSHGVKEVAVFVSATEGFSRANINCTVEQGIEKARSVAKKATNSGVAVRGYVSCIFMDPYDGPTKPSSVLYCVQELLKMGCYEVSLGDTTGAGTPAKVATLIRYLEKSGISLNRLAGHFHDTYGQAVANVLQAYLCGIRVFDASVGGLGGCPFAPGAKGNVSTEDIVLMFQNAGIHTGVNLPDLAAIGNWINQQVGGSSSESLRSSYAVDFNISITQSQARVIRLPDFRPITYVKASLKRVKHADKLRIYQTGSDLKIILNRPNKGNALTRSMIAGLIKSLKAYNTNPSVSRIIITGSGKYFCTGANMRKDVNEKVEVTSFDLLMQLFEAIDQTPKPVIACLNGHAYGAGVALAFACDERIMVQTATINLNHTKRSVLTDLISRYVSREGDAATCSQDFTLSAHPISGSVLQILGLVTEIVDGKKDLQAKLESYLFVKGDLGKTSASLAKMTIGFRTLSGSTPLNAKMTLDDGVGKPPLAGLKVLELAGTVIAPFAGMVLADLGCDVVRVEPPPTNNFNEKAWIDSICRHKSSIVVDFKLSASRQAFLDLLEVADILIDPYRPGAFDRMVGMRADELCRRYPKLIYARVTGFSRHDKRYARALGHENNFMAVSGALPALQHMHGGDESGRGPMSKVTVNYATDFGGGSMACVVGILAAVIHRTASGKGQIVDASVQQGTSYLAIFPLQRRKGQPENEPSLPVNDVPWSDVYRTSDGKYMMVCSIEDIFYDRMIRGLGLDAAAIPDRADRQNWPKLRDILANRFLSESQNHWRGIFDDIQACVSPVLDADDADVSINQPLIHLSRTPSLPTELSDAPSQIPVLRPGQGDQEAVRRWLGADGKCQFTIDATSRTLTRVKRVDRQSESSFVIVIVIYRLVSLESYRVFGLQQITVSISF</sequence>
<evidence type="ECO:0000313" key="9">
    <source>
        <dbReference type="EMBL" id="OKL63505.1"/>
    </source>
</evidence>
<comment type="similarity">
    <text evidence="2">Belongs to the CoA-transferase III family.</text>
</comment>
<dbReference type="InterPro" id="IPR001753">
    <property type="entry name" value="Enoyl-CoA_hydra/iso"/>
</dbReference>
<feature type="domain" description="Pyruvate carboxyltransferase" evidence="8">
    <location>
        <begin position="8"/>
        <end position="290"/>
    </location>
</feature>
<evidence type="ECO:0000256" key="1">
    <source>
        <dbReference type="ARBA" id="ARBA00005143"/>
    </source>
</evidence>
<keyword evidence="5" id="KW-0479">Metal-binding</keyword>
<evidence type="ECO:0000256" key="4">
    <source>
        <dbReference type="ARBA" id="ARBA00012910"/>
    </source>
</evidence>
<dbReference type="FunFam" id="3.20.20.70:FF:000071">
    <property type="entry name" value="Hydroxymethylglutaryl-CoA lyase"/>
    <property type="match status" value="1"/>
</dbReference>
<dbReference type="InterPro" id="IPR013785">
    <property type="entry name" value="Aldolase_TIM"/>
</dbReference>
<dbReference type="InterPro" id="IPR043594">
    <property type="entry name" value="HMGL"/>
</dbReference>
<keyword evidence="6" id="KW-0456">Lyase</keyword>
<protein>
    <recommendedName>
        <fullName evidence="4">hydroxymethylglutaryl-CoA lyase</fullName>
        <ecNumber evidence="4">4.1.3.4</ecNumber>
    </recommendedName>
</protein>
<evidence type="ECO:0000256" key="3">
    <source>
        <dbReference type="ARBA" id="ARBA00009405"/>
    </source>
</evidence>
<dbReference type="CDD" id="cd07938">
    <property type="entry name" value="DRE_TIM_HMGL"/>
    <property type="match status" value="1"/>
</dbReference>
<dbReference type="InterPro" id="IPR023606">
    <property type="entry name" value="CoA-Trfase_III_dom_1_sf"/>
</dbReference>
<dbReference type="AlphaFoldDB" id="A0A1Q5QC41"/>
<dbReference type="CDD" id="cd06558">
    <property type="entry name" value="crotonase-like"/>
    <property type="match status" value="1"/>
</dbReference>
<dbReference type="Gene3D" id="3.40.50.10540">
    <property type="entry name" value="Crotonobetainyl-coa:carnitine coa-transferase, domain 1"/>
    <property type="match status" value="1"/>
</dbReference>
<dbReference type="InterPro" id="IPR029045">
    <property type="entry name" value="ClpP/crotonase-like_dom_sf"/>
</dbReference>
<dbReference type="PROSITE" id="PS50991">
    <property type="entry name" value="PYR_CT"/>
    <property type="match status" value="1"/>
</dbReference>
<evidence type="ECO:0000256" key="5">
    <source>
        <dbReference type="ARBA" id="ARBA00022723"/>
    </source>
</evidence>
<dbReference type="GeneID" id="31001809"/>
<proteinExistence type="inferred from homology"/>
<dbReference type="STRING" id="1441469.A0A1Q5QC41"/>
<comment type="caution">
    <text evidence="9">The sequence shown here is derived from an EMBL/GenBank/DDBJ whole genome shotgun (WGS) entry which is preliminary data.</text>
</comment>
<dbReference type="PANTHER" id="PTHR42738:SF17">
    <property type="entry name" value="HYDROXYMETHYLGLUTARYL-COA LYASE"/>
    <property type="match status" value="1"/>
</dbReference>
<dbReference type="NCBIfam" id="NF004283">
    <property type="entry name" value="PRK05692.1"/>
    <property type="match status" value="1"/>
</dbReference>
<dbReference type="GO" id="GO:0046951">
    <property type="term" value="P:ketone body biosynthetic process"/>
    <property type="evidence" value="ECO:0007669"/>
    <property type="project" value="TreeGrafter"/>
</dbReference>
<dbReference type="InterPro" id="IPR000891">
    <property type="entry name" value="PYR_CT"/>
</dbReference>
<dbReference type="Gene3D" id="3.90.226.10">
    <property type="entry name" value="2-enoyl-CoA Hydratase, Chain A, domain 1"/>
    <property type="match status" value="1"/>
</dbReference>
<dbReference type="Pfam" id="PF02515">
    <property type="entry name" value="CoA_transf_3"/>
    <property type="match status" value="1"/>
</dbReference>
<evidence type="ECO:0000313" key="10">
    <source>
        <dbReference type="Proteomes" id="UP000214365"/>
    </source>
</evidence>
<dbReference type="Pfam" id="PF00378">
    <property type="entry name" value="ECH_1"/>
    <property type="match status" value="1"/>
</dbReference>
<organism evidence="9 10">
    <name type="scientific">Talaromyces atroroseus</name>
    <dbReference type="NCBI Taxonomy" id="1441469"/>
    <lineage>
        <taxon>Eukaryota</taxon>
        <taxon>Fungi</taxon>
        <taxon>Dikarya</taxon>
        <taxon>Ascomycota</taxon>
        <taxon>Pezizomycotina</taxon>
        <taxon>Eurotiomycetes</taxon>
        <taxon>Eurotiomycetidae</taxon>
        <taxon>Eurotiales</taxon>
        <taxon>Trichocomaceae</taxon>
        <taxon>Talaromyces</taxon>
        <taxon>Talaromyces sect. Trachyspermi</taxon>
    </lineage>
</organism>
<evidence type="ECO:0000256" key="2">
    <source>
        <dbReference type="ARBA" id="ARBA00008383"/>
    </source>
</evidence>
<dbReference type="UniPathway" id="UPA00896">
    <property type="reaction ID" value="UER00863"/>
</dbReference>
<evidence type="ECO:0000256" key="6">
    <source>
        <dbReference type="ARBA" id="ARBA00023239"/>
    </source>
</evidence>
<dbReference type="RefSeq" id="XP_020123626.1">
    <property type="nucleotide sequence ID" value="XM_020261786.1"/>
</dbReference>
<dbReference type="OrthoDB" id="10253869at2759"/>
<dbReference type="SUPFAM" id="SSF89796">
    <property type="entry name" value="CoA-transferase family III (CaiB/BaiF)"/>
    <property type="match status" value="1"/>
</dbReference>
<name>A0A1Q5QC41_TALAT</name>
<dbReference type="Proteomes" id="UP000214365">
    <property type="component" value="Unassembled WGS sequence"/>
</dbReference>
<accession>A0A1Q5QC41</accession>
<dbReference type="InterPro" id="IPR044855">
    <property type="entry name" value="CoA-Trfase_III_dom3_sf"/>
</dbReference>
<dbReference type="Pfam" id="PF00682">
    <property type="entry name" value="HMGL-like"/>
    <property type="match status" value="1"/>
</dbReference>
<dbReference type="SUPFAM" id="SSF52096">
    <property type="entry name" value="ClpP/crotonase"/>
    <property type="match status" value="1"/>
</dbReference>
<dbReference type="GO" id="GO:0046872">
    <property type="term" value="F:metal ion binding"/>
    <property type="evidence" value="ECO:0007669"/>
    <property type="project" value="UniProtKB-KW"/>
</dbReference>
<dbReference type="SUPFAM" id="SSF51569">
    <property type="entry name" value="Aldolase"/>
    <property type="match status" value="1"/>
</dbReference>
<gene>
    <name evidence="9" type="ORF">UA08_02054</name>
</gene>
<dbReference type="InterPro" id="IPR003673">
    <property type="entry name" value="CoA-Trfase_fam_III"/>
</dbReference>
<comment type="pathway">
    <text evidence="1">Metabolic intermediate metabolism; (S)-3-hydroxy-3-methylglutaryl-CoA degradation; acetoacetate from (S)-3-hydroxy-3-methylglutaryl-CoA: step 1/1.</text>
</comment>
<evidence type="ECO:0000256" key="7">
    <source>
        <dbReference type="ARBA" id="ARBA00049877"/>
    </source>
</evidence>
<dbReference type="Gene3D" id="3.30.1540.10">
    <property type="entry name" value="formyl-coa transferase, domain 3"/>
    <property type="match status" value="1"/>
</dbReference>